<keyword evidence="4" id="KW-0805">Transcription regulation</keyword>
<evidence type="ECO:0000313" key="11">
    <source>
        <dbReference type="EMBL" id="RAL51352.1"/>
    </source>
</evidence>
<comment type="subcellular location">
    <subcellularLocation>
        <location evidence="1">Nucleus</location>
    </subcellularLocation>
</comment>
<protein>
    <recommendedName>
        <fullName evidence="10">AP2/ERF domain-containing protein</fullName>
    </recommendedName>
</protein>
<evidence type="ECO:0000256" key="2">
    <source>
        <dbReference type="ARBA" id="ARBA00022745"/>
    </source>
</evidence>
<evidence type="ECO:0000256" key="7">
    <source>
        <dbReference type="ARBA" id="ARBA00023163"/>
    </source>
</evidence>
<evidence type="ECO:0000256" key="1">
    <source>
        <dbReference type="ARBA" id="ARBA00004123"/>
    </source>
</evidence>
<accession>A0A328E050</accession>
<keyword evidence="8" id="KW-0539">Nucleus</keyword>
<dbReference type="PROSITE" id="PS51032">
    <property type="entry name" value="AP2_ERF"/>
    <property type="match status" value="1"/>
</dbReference>
<evidence type="ECO:0000256" key="5">
    <source>
        <dbReference type="ARBA" id="ARBA00023125"/>
    </source>
</evidence>
<dbReference type="AlphaFoldDB" id="A0A328E050"/>
<dbReference type="Gene3D" id="3.30.730.10">
    <property type="entry name" value="AP2/ERF domain"/>
    <property type="match status" value="1"/>
</dbReference>
<dbReference type="Proteomes" id="UP000249390">
    <property type="component" value="Unassembled WGS sequence"/>
</dbReference>
<keyword evidence="5" id="KW-0238">DNA-binding</keyword>
<evidence type="ECO:0000259" key="10">
    <source>
        <dbReference type="PROSITE" id="PS51032"/>
    </source>
</evidence>
<dbReference type="SMART" id="SM00380">
    <property type="entry name" value="AP2"/>
    <property type="match status" value="1"/>
</dbReference>
<dbReference type="GO" id="GO:0003700">
    <property type="term" value="F:DNA-binding transcription factor activity"/>
    <property type="evidence" value="ECO:0007669"/>
    <property type="project" value="InterPro"/>
</dbReference>
<evidence type="ECO:0000256" key="8">
    <source>
        <dbReference type="ARBA" id="ARBA00023242"/>
    </source>
</evidence>
<dbReference type="CDD" id="cd00018">
    <property type="entry name" value="AP2"/>
    <property type="match status" value="1"/>
</dbReference>
<dbReference type="GO" id="GO:0005634">
    <property type="term" value="C:nucleus"/>
    <property type="evidence" value="ECO:0007669"/>
    <property type="project" value="UniProtKB-SubCell"/>
</dbReference>
<dbReference type="FunFam" id="3.30.730.10:FF:000001">
    <property type="entry name" value="Ethylene-responsive transcription factor 2"/>
    <property type="match status" value="1"/>
</dbReference>
<feature type="domain" description="AP2/ERF" evidence="10">
    <location>
        <begin position="73"/>
        <end position="131"/>
    </location>
</feature>
<keyword evidence="7" id="KW-0804">Transcription</keyword>
<dbReference type="EMBL" id="NQVE01000050">
    <property type="protein sequence ID" value="RAL51352.1"/>
    <property type="molecule type" value="Genomic_DNA"/>
</dbReference>
<dbReference type="InterPro" id="IPR001471">
    <property type="entry name" value="AP2/ERF_dom"/>
</dbReference>
<dbReference type="InterPro" id="IPR044808">
    <property type="entry name" value="ERF_plant"/>
</dbReference>
<keyword evidence="6" id="KW-0010">Activator</keyword>
<gene>
    <name evidence="11" type="ORF">DM860_010854</name>
</gene>
<dbReference type="GO" id="GO:0009873">
    <property type="term" value="P:ethylene-activated signaling pathway"/>
    <property type="evidence" value="ECO:0007669"/>
    <property type="project" value="UniProtKB-KW"/>
</dbReference>
<dbReference type="PANTHER" id="PTHR31190:SF499">
    <property type="entry name" value="ETHYLENE-RESPONSIVE TRANSCRIPTION FACTOR ERF105"/>
    <property type="match status" value="1"/>
</dbReference>
<comment type="caution">
    <text evidence="11">The sequence shown here is derived from an EMBL/GenBank/DDBJ whole genome shotgun (WGS) entry which is preliminary data.</text>
</comment>
<dbReference type="GO" id="GO:0006952">
    <property type="term" value="P:defense response"/>
    <property type="evidence" value="ECO:0007669"/>
    <property type="project" value="UniProtKB-KW"/>
</dbReference>
<evidence type="ECO:0000256" key="4">
    <source>
        <dbReference type="ARBA" id="ARBA00023015"/>
    </source>
</evidence>
<proteinExistence type="predicted"/>
<dbReference type="Pfam" id="PF00847">
    <property type="entry name" value="AP2"/>
    <property type="match status" value="1"/>
</dbReference>
<organism evidence="11 12">
    <name type="scientific">Cuscuta australis</name>
    <dbReference type="NCBI Taxonomy" id="267555"/>
    <lineage>
        <taxon>Eukaryota</taxon>
        <taxon>Viridiplantae</taxon>
        <taxon>Streptophyta</taxon>
        <taxon>Embryophyta</taxon>
        <taxon>Tracheophyta</taxon>
        <taxon>Spermatophyta</taxon>
        <taxon>Magnoliopsida</taxon>
        <taxon>eudicotyledons</taxon>
        <taxon>Gunneridae</taxon>
        <taxon>Pentapetalae</taxon>
        <taxon>asterids</taxon>
        <taxon>lamiids</taxon>
        <taxon>Solanales</taxon>
        <taxon>Convolvulaceae</taxon>
        <taxon>Cuscuteae</taxon>
        <taxon>Cuscuta</taxon>
        <taxon>Cuscuta subgen. Grammica</taxon>
        <taxon>Cuscuta sect. Cleistogrammica</taxon>
    </lineage>
</organism>
<evidence type="ECO:0000256" key="3">
    <source>
        <dbReference type="ARBA" id="ARBA00022821"/>
    </source>
</evidence>
<dbReference type="InterPro" id="IPR036955">
    <property type="entry name" value="AP2/ERF_dom_sf"/>
</dbReference>
<keyword evidence="3" id="KW-0611">Plant defense</keyword>
<dbReference type="PANTHER" id="PTHR31190">
    <property type="entry name" value="DNA-BINDING DOMAIN"/>
    <property type="match status" value="1"/>
</dbReference>
<dbReference type="PRINTS" id="PR00367">
    <property type="entry name" value="ETHRSPELEMNT"/>
</dbReference>
<dbReference type="SUPFAM" id="SSF54171">
    <property type="entry name" value="DNA-binding domain"/>
    <property type="match status" value="1"/>
</dbReference>
<evidence type="ECO:0000256" key="6">
    <source>
        <dbReference type="ARBA" id="ARBA00023159"/>
    </source>
</evidence>
<evidence type="ECO:0000256" key="9">
    <source>
        <dbReference type="SAM" id="MobiDB-lite"/>
    </source>
</evidence>
<evidence type="ECO:0000313" key="12">
    <source>
        <dbReference type="Proteomes" id="UP000249390"/>
    </source>
</evidence>
<reference evidence="11 12" key="1">
    <citation type="submission" date="2018-06" db="EMBL/GenBank/DDBJ databases">
        <title>The Genome of Cuscuta australis (Dodder) Provides Insight into the Evolution of Plant Parasitism.</title>
        <authorList>
            <person name="Liu H."/>
        </authorList>
    </citation>
    <scope>NUCLEOTIDE SEQUENCE [LARGE SCALE GENOMIC DNA]</scope>
    <source>
        <strain evidence="12">cv. Yunnan</strain>
        <tissue evidence="11">Vines</tissue>
    </source>
</reference>
<dbReference type="GO" id="GO:0000976">
    <property type="term" value="F:transcription cis-regulatory region binding"/>
    <property type="evidence" value="ECO:0007669"/>
    <property type="project" value="UniProtKB-ARBA"/>
</dbReference>
<keyword evidence="2" id="KW-0936">Ethylene signaling pathway</keyword>
<dbReference type="InterPro" id="IPR016177">
    <property type="entry name" value="DNA-bd_dom_sf"/>
</dbReference>
<feature type="region of interest" description="Disordered" evidence="9">
    <location>
        <begin position="136"/>
        <end position="163"/>
    </location>
</feature>
<name>A0A328E050_9ASTE</name>
<keyword evidence="12" id="KW-1185">Reference proteome</keyword>
<sequence length="229" mass="25179">MASPDEASALDLIRHHLLHDPVFLEQFSPSPEPPAVSSPAKRLCERKPTLNIAIPRPQAEKSAVQESGEIKRHYRGVRQRPWGKFAAEIRDPNRKGSRVWLGTFDTAVDAAKAYDRAAFKLRGSKAVLNFPLEVENFRPGDDDESQPPAVNSSRKRARQTRAGDELAVIKEVKREVSSNGTDDGVPAAAAPLTPSSWMAVWDSGEARGIFEIPPLSPNVYGGYYGIIKV</sequence>